<dbReference type="EMBL" id="LXQA011419888">
    <property type="protein sequence ID" value="MCI96630.1"/>
    <property type="molecule type" value="Genomic_DNA"/>
</dbReference>
<dbReference type="Proteomes" id="UP000265520">
    <property type="component" value="Unassembled WGS sequence"/>
</dbReference>
<dbReference type="GO" id="GO:0004386">
    <property type="term" value="F:helicase activity"/>
    <property type="evidence" value="ECO:0007669"/>
    <property type="project" value="UniProtKB-KW"/>
</dbReference>
<sequence length="37" mass="4186">MVWASSLQIQKHGHSGDFNFITLLVDILPLYAINLDD</sequence>
<evidence type="ECO:0000313" key="2">
    <source>
        <dbReference type="Proteomes" id="UP000265520"/>
    </source>
</evidence>
<dbReference type="AlphaFoldDB" id="A0A392WD45"/>
<evidence type="ECO:0000313" key="1">
    <source>
        <dbReference type="EMBL" id="MCI96630.1"/>
    </source>
</evidence>
<accession>A0A392WD45</accession>
<keyword evidence="2" id="KW-1185">Reference proteome</keyword>
<reference evidence="1 2" key="1">
    <citation type="journal article" date="2018" name="Front. Plant Sci.">
        <title>Red Clover (Trifolium pratense) and Zigzag Clover (T. medium) - A Picture of Genomic Similarities and Differences.</title>
        <authorList>
            <person name="Dluhosova J."/>
            <person name="Istvanek J."/>
            <person name="Nedelnik J."/>
            <person name="Repkova J."/>
        </authorList>
    </citation>
    <scope>NUCLEOTIDE SEQUENCE [LARGE SCALE GENOMIC DNA]</scope>
    <source>
        <strain evidence="2">cv. 10/8</strain>
        <tissue evidence="1">Leaf</tissue>
    </source>
</reference>
<keyword evidence="1" id="KW-0378">Hydrolase</keyword>
<protein>
    <submittedName>
        <fullName evidence="1">Helicase-like protein</fullName>
    </submittedName>
</protein>
<proteinExistence type="predicted"/>
<keyword evidence="1" id="KW-0547">Nucleotide-binding</keyword>
<comment type="caution">
    <text evidence="1">The sequence shown here is derived from an EMBL/GenBank/DDBJ whole genome shotgun (WGS) entry which is preliminary data.</text>
</comment>
<organism evidence="1 2">
    <name type="scientific">Trifolium medium</name>
    <dbReference type="NCBI Taxonomy" id="97028"/>
    <lineage>
        <taxon>Eukaryota</taxon>
        <taxon>Viridiplantae</taxon>
        <taxon>Streptophyta</taxon>
        <taxon>Embryophyta</taxon>
        <taxon>Tracheophyta</taxon>
        <taxon>Spermatophyta</taxon>
        <taxon>Magnoliopsida</taxon>
        <taxon>eudicotyledons</taxon>
        <taxon>Gunneridae</taxon>
        <taxon>Pentapetalae</taxon>
        <taxon>rosids</taxon>
        <taxon>fabids</taxon>
        <taxon>Fabales</taxon>
        <taxon>Fabaceae</taxon>
        <taxon>Papilionoideae</taxon>
        <taxon>50 kb inversion clade</taxon>
        <taxon>NPAAA clade</taxon>
        <taxon>Hologalegina</taxon>
        <taxon>IRL clade</taxon>
        <taxon>Trifolieae</taxon>
        <taxon>Trifolium</taxon>
    </lineage>
</organism>
<keyword evidence="1" id="KW-0067">ATP-binding</keyword>
<name>A0A392WD45_9FABA</name>
<feature type="non-terminal residue" evidence="1">
    <location>
        <position position="37"/>
    </location>
</feature>
<keyword evidence="1" id="KW-0347">Helicase</keyword>